<dbReference type="Proteomes" id="UP000729402">
    <property type="component" value="Unassembled WGS sequence"/>
</dbReference>
<reference evidence="1" key="1">
    <citation type="journal article" date="2021" name="bioRxiv">
        <title>Whole Genome Assembly and Annotation of Northern Wild Rice, Zizania palustris L., Supports a Whole Genome Duplication in the Zizania Genus.</title>
        <authorList>
            <person name="Haas M."/>
            <person name="Kono T."/>
            <person name="Macchietto M."/>
            <person name="Millas R."/>
            <person name="McGilp L."/>
            <person name="Shao M."/>
            <person name="Duquette J."/>
            <person name="Hirsch C.N."/>
            <person name="Kimball J."/>
        </authorList>
    </citation>
    <scope>NUCLEOTIDE SEQUENCE</scope>
    <source>
        <tissue evidence="1">Fresh leaf tissue</tissue>
    </source>
</reference>
<sequence>MARALSTLLARDPSRACDGEVDWYGQPRQKPPPLERHVDKCTCLPAMMHLTLSRDERYTGGITDAPD</sequence>
<organism evidence="1 2">
    <name type="scientific">Zizania palustris</name>
    <name type="common">Northern wild rice</name>
    <dbReference type="NCBI Taxonomy" id="103762"/>
    <lineage>
        <taxon>Eukaryota</taxon>
        <taxon>Viridiplantae</taxon>
        <taxon>Streptophyta</taxon>
        <taxon>Embryophyta</taxon>
        <taxon>Tracheophyta</taxon>
        <taxon>Spermatophyta</taxon>
        <taxon>Magnoliopsida</taxon>
        <taxon>Liliopsida</taxon>
        <taxon>Poales</taxon>
        <taxon>Poaceae</taxon>
        <taxon>BOP clade</taxon>
        <taxon>Oryzoideae</taxon>
        <taxon>Oryzeae</taxon>
        <taxon>Zizaniinae</taxon>
        <taxon>Zizania</taxon>
    </lineage>
</organism>
<dbReference type="AlphaFoldDB" id="A0A8J5RNE6"/>
<reference evidence="1" key="2">
    <citation type="submission" date="2021-02" db="EMBL/GenBank/DDBJ databases">
        <authorList>
            <person name="Kimball J.A."/>
            <person name="Haas M.W."/>
            <person name="Macchietto M."/>
            <person name="Kono T."/>
            <person name="Duquette J."/>
            <person name="Shao M."/>
        </authorList>
    </citation>
    <scope>NUCLEOTIDE SEQUENCE</scope>
    <source>
        <tissue evidence="1">Fresh leaf tissue</tissue>
    </source>
</reference>
<dbReference type="EMBL" id="JAAALK010000288">
    <property type="protein sequence ID" value="KAG8053158.1"/>
    <property type="molecule type" value="Genomic_DNA"/>
</dbReference>
<evidence type="ECO:0000313" key="2">
    <source>
        <dbReference type="Proteomes" id="UP000729402"/>
    </source>
</evidence>
<accession>A0A8J5RNE6</accession>
<name>A0A8J5RNE6_ZIZPA</name>
<keyword evidence="2" id="KW-1185">Reference proteome</keyword>
<proteinExistence type="predicted"/>
<comment type="caution">
    <text evidence="1">The sequence shown here is derived from an EMBL/GenBank/DDBJ whole genome shotgun (WGS) entry which is preliminary data.</text>
</comment>
<evidence type="ECO:0000313" key="1">
    <source>
        <dbReference type="EMBL" id="KAG8053158.1"/>
    </source>
</evidence>
<protein>
    <submittedName>
        <fullName evidence="1">Uncharacterized protein</fullName>
    </submittedName>
</protein>
<gene>
    <name evidence="1" type="ORF">GUJ93_ZPchr0001g31095</name>
</gene>